<reference evidence="3 4" key="1">
    <citation type="submission" date="2023-07" db="EMBL/GenBank/DDBJ databases">
        <title>Description of novel actinomycetes strains, isolated from tidal flat sediment.</title>
        <authorList>
            <person name="Lu C."/>
        </authorList>
    </citation>
    <scope>NUCLEOTIDE SEQUENCE [LARGE SCALE GENOMIC DNA]</scope>
    <source>
        <strain evidence="3 4">SYSU T00b441</strain>
    </source>
</reference>
<organism evidence="3 4">
    <name type="scientific">Actinotalea lenta</name>
    <dbReference type="NCBI Taxonomy" id="3064654"/>
    <lineage>
        <taxon>Bacteria</taxon>
        <taxon>Bacillati</taxon>
        <taxon>Actinomycetota</taxon>
        <taxon>Actinomycetes</taxon>
        <taxon>Micrococcales</taxon>
        <taxon>Cellulomonadaceae</taxon>
        <taxon>Actinotalea</taxon>
    </lineage>
</organism>
<dbReference type="InterPro" id="IPR052538">
    <property type="entry name" value="Flavonoid_dioxygenase-like"/>
</dbReference>
<dbReference type="SUPFAM" id="SSF51182">
    <property type="entry name" value="RmlC-like cupins"/>
    <property type="match status" value="1"/>
</dbReference>
<feature type="domain" description="Cupin type-2" evidence="2">
    <location>
        <begin position="26"/>
        <end position="95"/>
    </location>
</feature>
<dbReference type="InterPro" id="IPR011051">
    <property type="entry name" value="RmlC_Cupin_sf"/>
</dbReference>
<evidence type="ECO:0000259" key="2">
    <source>
        <dbReference type="Pfam" id="PF07883"/>
    </source>
</evidence>
<feature type="compositionally biased region" description="Pro residues" evidence="1">
    <location>
        <begin position="111"/>
        <end position="120"/>
    </location>
</feature>
<feature type="region of interest" description="Disordered" evidence="1">
    <location>
        <begin position="99"/>
        <end position="120"/>
    </location>
</feature>
<proteinExistence type="predicted"/>
<dbReference type="InterPro" id="IPR013096">
    <property type="entry name" value="Cupin_2"/>
</dbReference>
<evidence type="ECO:0000256" key="1">
    <source>
        <dbReference type="SAM" id="MobiDB-lite"/>
    </source>
</evidence>
<dbReference type="Gene3D" id="2.60.120.10">
    <property type="entry name" value="Jelly Rolls"/>
    <property type="match status" value="1"/>
</dbReference>
<protein>
    <submittedName>
        <fullName evidence="3">Cupin domain-containing protein</fullName>
    </submittedName>
</protein>
<dbReference type="RefSeq" id="WP_304599989.1">
    <property type="nucleotide sequence ID" value="NZ_JAUQYO010000001.1"/>
</dbReference>
<name>A0ABT9DAI8_9CELL</name>
<dbReference type="EMBL" id="JAUQYP010000001">
    <property type="protein sequence ID" value="MDO8106316.1"/>
    <property type="molecule type" value="Genomic_DNA"/>
</dbReference>
<comment type="caution">
    <text evidence="3">The sequence shown here is derived from an EMBL/GenBank/DDBJ whole genome shotgun (WGS) entry which is preliminary data.</text>
</comment>
<dbReference type="Pfam" id="PF07883">
    <property type="entry name" value="Cupin_2"/>
    <property type="match status" value="1"/>
</dbReference>
<sequence>MAAPDYRNGDWGPAYLIQTPSSDLGVLRLGPGDAMPNHLHRHCDESFVVLEGRASLWVDAATRHDMTTETVFRCVPGEMHYLVNDSDAPFRCLFIKSPASPGDTVTVPWTPGEPAPVPPA</sequence>
<evidence type="ECO:0000313" key="3">
    <source>
        <dbReference type="EMBL" id="MDO8106316.1"/>
    </source>
</evidence>
<keyword evidence="4" id="KW-1185">Reference proteome</keyword>
<evidence type="ECO:0000313" key="4">
    <source>
        <dbReference type="Proteomes" id="UP001232536"/>
    </source>
</evidence>
<dbReference type="CDD" id="cd02208">
    <property type="entry name" value="cupin_RmlC-like"/>
    <property type="match status" value="1"/>
</dbReference>
<dbReference type="Proteomes" id="UP001232536">
    <property type="component" value="Unassembled WGS sequence"/>
</dbReference>
<dbReference type="InterPro" id="IPR014710">
    <property type="entry name" value="RmlC-like_jellyroll"/>
</dbReference>
<accession>A0ABT9DAI8</accession>
<dbReference type="PANTHER" id="PTHR43346:SF1">
    <property type="entry name" value="QUERCETIN 2,3-DIOXYGENASE-RELATED"/>
    <property type="match status" value="1"/>
</dbReference>
<gene>
    <name evidence="3" type="ORF">Q6348_03800</name>
</gene>
<dbReference type="PANTHER" id="PTHR43346">
    <property type="entry name" value="LIGAND BINDING DOMAIN PROTEIN, PUTATIVE (AFU_ORTHOLOGUE AFUA_6G14370)-RELATED"/>
    <property type="match status" value="1"/>
</dbReference>